<dbReference type="InterPro" id="IPR002225">
    <property type="entry name" value="3Beta_OHSteriod_DH/Estase"/>
</dbReference>
<dbReference type="RefSeq" id="XP_008729915.1">
    <property type="nucleotide sequence ID" value="XM_008731693.1"/>
</dbReference>
<organism evidence="4 5">
    <name type="scientific">Cladophialophora carrionii CBS 160.54</name>
    <dbReference type="NCBI Taxonomy" id="1279043"/>
    <lineage>
        <taxon>Eukaryota</taxon>
        <taxon>Fungi</taxon>
        <taxon>Dikarya</taxon>
        <taxon>Ascomycota</taxon>
        <taxon>Pezizomycotina</taxon>
        <taxon>Eurotiomycetes</taxon>
        <taxon>Chaetothyriomycetidae</taxon>
        <taxon>Chaetothyriales</taxon>
        <taxon>Herpotrichiellaceae</taxon>
        <taxon>Cladophialophora</taxon>
    </lineage>
</organism>
<dbReference type="PANTHER" id="PTHR10366">
    <property type="entry name" value="NAD DEPENDENT EPIMERASE/DEHYDRATASE"/>
    <property type="match status" value="1"/>
</dbReference>
<dbReference type="HOGENOM" id="CLU_007383_9_2_1"/>
<dbReference type="OrthoDB" id="2735536at2759"/>
<dbReference type="Proteomes" id="UP000030678">
    <property type="component" value="Unassembled WGS sequence"/>
</dbReference>
<evidence type="ECO:0000256" key="1">
    <source>
        <dbReference type="ARBA" id="ARBA00023002"/>
    </source>
</evidence>
<evidence type="ECO:0000259" key="3">
    <source>
        <dbReference type="Pfam" id="PF01073"/>
    </source>
</evidence>
<dbReference type="InterPro" id="IPR036291">
    <property type="entry name" value="NAD(P)-bd_dom_sf"/>
</dbReference>
<evidence type="ECO:0000313" key="4">
    <source>
        <dbReference type="EMBL" id="ETI21034.1"/>
    </source>
</evidence>
<proteinExistence type="inferred from homology"/>
<dbReference type="GO" id="GO:0016616">
    <property type="term" value="F:oxidoreductase activity, acting on the CH-OH group of donors, NAD or NADP as acceptor"/>
    <property type="evidence" value="ECO:0007669"/>
    <property type="project" value="InterPro"/>
</dbReference>
<dbReference type="SUPFAM" id="SSF51735">
    <property type="entry name" value="NAD(P)-binding Rossmann-fold domains"/>
    <property type="match status" value="1"/>
</dbReference>
<reference evidence="4 5" key="1">
    <citation type="submission" date="2013-03" db="EMBL/GenBank/DDBJ databases">
        <title>The Genome Sequence of Cladophialophora carrionii CBS 160.54.</title>
        <authorList>
            <consortium name="The Broad Institute Genomics Platform"/>
            <person name="Cuomo C."/>
            <person name="de Hoog S."/>
            <person name="Gorbushina A."/>
            <person name="Walker B."/>
            <person name="Young S.K."/>
            <person name="Zeng Q."/>
            <person name="Gargeya S."/>
            <person name="Fitzgerald M."/>
            <person name="Haas B."/>
            <person name="Abouelleil A."/>
            <person name="Allen A.W."/>
            <person name="Alvarado L."/>
            <person name="Arachchi H.M."/>
            <person name="Berlin A.M."/>
            <person name="Chapman S.B."/>
            <person name="Gainer-Dewar J."/>
            <person name="Goldberg J."/>
            <person name="Griggs A."/>
            <person name="Gujja S."/>
            <person name="Hansen M."/>
            <person name="Howarth C."/>
            <person name="Imamovic A."/>
            <person name="Ireland A."/>
            <person name="Larimer J."/>
            <person name="McCowan C."/>
            <person name="Murphy C."/>
            <person name="Pearson M."/>
            <person name="Poon T.W."/>
            <person name="Priest M."/>
            <person name="Roberts A."/>
            <person name="Saif S."/>
            <person name="Shea T."/>
            <person name="Sisk P."/>
            <person name="Sykes S."/>
            <person name="Wortman J."/>
            <person name="Nusbaum C."/>
            <person name="Birren B."/>
        </authorList>
    </citation>
    <scope>NUCLEOTIDE SEQUENCE [LARGE SCALE GENOMIC DNA]</scope>
    <source>
        <strain evidence="4 5">CBS 160.54</strain>
    </source>
</reference>
<dbReference type="VEuPathDB" id="FungiDB:G647_07377"/>
<dbReference type="PANTHER" id="PTHR10366:SF562">
    <property type="entry name" value="ALDEHYDE REDUCTASE II (AFU_ORTHOLOGUE AFUA_1G11360)"/>
    <property type="match status" value="1"/>
</dbReference>
<dbReference type="InterPro" id="IPR050425">
    <property type="entry name" value="NAD(P)_dehydrat-like"/>
</dbReference>
<protein>
    <recommendedName>
        <fullName evidence="3">3-beta hydroxysteroid dehydrogenase/isomerase domain-containing protein</fullName>
    </recommendedName>
</protein>
<evidence type="ECO:0000256" key="2">
    <source>
        <dbReference type="ARBA" id="ARBA00023445"/>
    </source>
</evidence>
<evidence type="ECO:0000313" key="5">
    <source>
        <dbReference type="Proteomes" id="UP000030678"/>
    </source>
</evidence>
<gene>
    <name evidence="4" type="ORF">G647_07377</name>
</gene>
<dbReference type="GeneID" id="19985870"/>
<comment type="similarity">
    <text evidence="2">Belongs to the NAD(P)-dependent epimerase/dehydratase family. Dihydroflavonol-4-reductase subfamily.</text>
</comment>
<name>V9D284_9EURO</name>
<dbReference type="EMBL" id="KB822707">
    <property type="protein sequence ID" value="ETI21034.1"/>
    <property type="molecule type" value="Genomic_DNA"/>
</dbReference>
<dbReference type="AlphaFoldDB" id="V9D284"/>
<keyword evidence="1" id="KW-0560">Oxidoreductase</keyword>
<sequence>MAELDRNVPKGSLVLVTGANGYVAAQVIKHFLERGYKVRGTVRDLERASWLVDDVFKAYADRGDLELVTVHDLAADHAFDDAVRGVSAIAHVASVVSFDPDPNNVIPQTVRGAVSILEAALKETSVRAFVYTSSIVAAAIPQPGVDTHVKSDTWNDTALQMAWAPPPYGANRARGSIVYMASKVEAEKAVWKFAVEKNPHFTVNTVGPSSIMGEPLHISHIQSPISWMKQLYDGNMDLLRNFPASYNIDVKDVALLHVAAALDPEVNNARLQAWADPFNWNTLLAMLRKLYPQQKFIDDLPGMSELSLTTGTTQQLALLKKWAGQDGWRTLEQTAKDNMDAILKWEGQTIK</sequence>
<accession>V9D284</accession>
<feature type="domain" description="3-beta hydroxysteroid dehydrogenase/isomerase" evidence="3">
    <location>
        <begin position="15"/>
        <end position="137"/>
    </location>
</feature>
<dbReference type="Gene3D" id="3.40.50.720">
    <property type="entry name" value="NAD(P)-binding Rossmann-like Domain"/>
    <property type="match status" value="1"/>
</dbReference>
<dbReference type="Pfam" id="PF01073">
    <property type="entry name" value="3Beta_HSD"/>
    <property type="match status" value="1"/>
</dbReference>
<dbReference type="GO" id="GO:0006694">
    <property type="term" value="P:steroid biosynthetic process"/>
    <property type="evidence" value="ECO:0007669"/>
    <property type="project" value="InterPro"/>
</dbReference>